<protein>
    <recommendedName>
        <fullName evidence="6">Cytochrome C Planctomycete-type domain-containing protein</fullName>
    </recommendedName>
</protein>
<dbReference type="AlphaFoldDB" id="A0A918J637"/>
<feature type="domain" description="Cytochrome C Planctomycete-type" evidence="2">
    <location>
        <begin position="185"/>
        <end position="244"/>
    </location>
</feature>
<keyword evidence="5" id="KW-1185">Reference proteome</keyword>
<feature type="transmembrane region" description="Helical" evidence="1">
    <location>
        <begin position="14"/>
        <end position="32"/>
    </location>
</feature>
<reference evidence="4" key="1">
    <citation type="journal article" date="2014" name="Int. J. Syst. Evol. Microbiol.">
        <title>Complete genome sequence of Corynebacterium casei LMG S-19264T (=DSM 44701T), isolated from a smear-ripened cheese.</title>
        <authorList>
            <consortium name="US DOE Joint Genome Institute (JGI-PGF)"/>
            <person name="Walter F."/>
            <person name="Albersmeier A."/>
            <person name="Kalinowski J."/>
            <person name="Ruckert C."/>
        </authorList>
    </citation>
    <scope>NUCLEOTIDE SEQUENCE</scope>
    <source>
        <strain evidence="4">KCTC 12113</strain>
    </source>
</reference>
<proteinExistence type="predicted"/>
<comment type="caution">
    <text evidence="4">The sequence shown here is derived from an EMBL/GenBank/DDBJ whole genome shotgun (WGS) entry which is preliminary data.</text>
</comment>
<feature type="transmembrane region" description="Helical" evidence="1">
    <location>
        <begin position="108"/>
        <end position="128"/>
    </location>
</feature>
<dbReference type="InterPro" id="IPR032675">
    <property type="entry name" value="LRR_dom_sf"/>
</dbReference>
<feature type="domain" description="DUF2231" evidence="3">
    <location>
        <begin position="11"/>
        <end position="131"/>
    </location>
</feature>
<evidence type="ECO:0000313" key="4">
    <source>
        <dbReference type="EMBL" id="GGW49451.1"/>
    </source>
</evidence>
<dbReference type="Pfam" id="PF07635">
    <property type="entry name" value="PSCyt1"/>
    <property type="match status" value="1"/>
</dbReference>
<keyword evidence="1" id="KW-1133">Transmembrane helix</keyword>
<dbReference type="SUPFAM" id="SSF52047">
    <property type="entry name" value="RNI-like"/>
    <property type="match status" value="1"/>
</dbReference>
<keyword evidence="1" id="KW-0472">Membrane</keyword>
<dbReference type="EMBL" id="BMWP01000040">
    <property type="protein sequence ID" value="GGW49451.1"/>
    <property type="molecule type" value="Genomic_DNA"/>
</dbReference>
<dbReference type="Gene3D" id="3.80.10.10">
    <property type="entry name" value="Ribonuclease Inhibitor"/>
    <property type="match status" value="1"/>
</dbReference>
<name>A0A918J637_9FLAO</name>
<dbReference type="InterPro" id="IPR011429">
    <property type="entry name" value="Cyt_c_Planctomycete-type"/>
</dbReference>
<gene>
    <name evidence="4" type="ORF">GCM10007383_36690</name>
</gene>
<keyword evidence="1" id="KW-0812">Transmembrane</keyword>
<dbReference type="PANTHER" id="PTHR35889">
    <property type="entry name" value="CYCLOINULO-OLIGOSACCHARIDE FRUCTANOTRANSFERASE-RELATED"/>
    <property type="match status" value="1"/>
</dbReference>
<dbReference type="Proteomes" id="UP000634668">
    <property type="component" value="Unassembled WGS sequence"/>
</dbReference>
<evidence type="ECO:0000313" key="5">
    <source>
        <dbReference type="Proteomes" id="UP000634668"/>
    </source>
</evidence>
<reference evidence="4" key="2">
    <citation type="submission" date="2020-09" db="EMBL/GenBank/DDBJ databases">
        <authorList>
            <person name="Sun Q."/>
            <person name="Kim S."/>
        </authorList>
    </citation>
    <scope>NUCLEOTIDE SEQUENCE</scope>
    <source>
        <strain evidence="4">KCTC 12113</strain>
    </source>
</reference>
<evidence type="ECO:0000256" key="1">
    <source>
        <dbReference type="SAM" id="Phobius"/>
    </source>
</evidence>
<feature type="transmembrane region" description="Helical" evidence="1">
    <location>
        <begin position="44"/>
        <end position="65"/>
    </location>
</feature>
<dbReference type="InterPro" id="IPR019251">
    <property type="entry name" value="DUF2231_TM"/>
</dbReference>
<accession>A0A918J637</accession>
<sequence length="463" mass="51893">MEVIQQLLGRLHPIVVHLPIGFIVTGLLLQWFDRKNNEWGKIIAIIFQWGFISAALACISGYLLYIGEGYSFDTVKFHLWLGVATAVFSLLMFLRLVNPSKVDFLKRLPVVLISFSLFFIISITGHLGGNITHGSDYLIEPLPTSIKSFLGIGPENHEIPILDEKNWEDAVLYADLVQPILNTKCVSCHNSKKDRGDLQLHEGQGILNGGENGLVIEANDPENSSLYARLVLPLDHDDHMPPKDKTQLSKDEINIIKIWIANSNSFDKKIGELGLKKELFTAFFQKTNESIYPEIEVASASIDSIEVLKARGLHVEPLSDGNNFLKVSCINSPKFSDNDVRLLSPIFDQTVHLDLGKTEITDEVFELLSQFSNLTVLKLNNTTITGKNIEKLKGLEHLKILNLTHTNFDEEQFSILSSLDQLQTVYMYNTSISKNAKDKIIGTTEYNFGGYELPISATDSIVY</sequence>
<evidence type="ECO:0000259" key="2">
    <source>
        <dbReference type="Pfam" id="PF07635"/>
    </source>
</evidence>
<dbReference type="RefSeq" id="WP_026814696.1">
    <property type="nucleotide sequence ID" value="NZ_BMWP01000040.1"/>
</dbReference>
<organism evidence="4 5">
    <name type="scientific">Arenibacter certesii</name>
    <dbReference type="NCBI Taxonomy" id="228955"/>
    <lineage>
        <taxon>Bacteria</taxon>
        <taxon>Pseudomonadati</taxon>
        <taxon>Bacteroidota</taxon>
        <taxon>Flavobacteriia</taxon>
        <taxon>Flavobacteriales</taxon>
        <taxon>Flavobacteriaceae</taxon>
        <taxon>Arenibacter</taxon>
    </lineage>
</organism>
<dbReference type="PANTHER" id="PTHR35889:SF3">
    <property type="entry name" value="F-BOX DOMAIN-CONTAINING PROTEIN"/>
    <property type="match status" value="1"/>
</dbReference>
<evidence type="ECO:0008006" key="6">
    <source>
        <dbReference type="Google" id="ProtNLM"/>
    </source>
</evidence>
<dbReference type="Pfam" id="PF09990">
    <property type="entry name" value="DUF2231"/>
    <property type="match status" value="1"/>
</dbReference>
<evidence type="ECO:0000259" key="3">
    <source>
        <dbReference type="Pfam" id="PF09990"/>
    </source>
</evidence>
<feature type="transmembrane region" description="Helical" evidence="1">
    <location>
        <begin position="77"/>
        <end position="96"/>
    </location>
</feature>